<dbReference type="SUPFAM" id="SSF90123">
    <property type="entry name" value="ABC transporter transmembrane region"/>
    <property type="match status" value="1"/>
</dbReference>
<keyword evidence="12" id="KW-1185">Reference proteome</keyword>
<evidence type="ECO:0000256" key="5">
    <source>
        <dbReference type="ARBA" id="ARBA00022840"/>
    </source>
</evidence>
<proteinExistence type="inferred from homology"/>
<feature type="transmembrane region" description="Helical" evidence="8">
    <location>
        <begin position="26"/>
        <end position="52"/>
    </location>
</feature>
<evidence type="ECO:0000256" key="3">
    <source>
        <dbReference type="ARBA" id="ARBA00022692"/>
    </source>
</evidence>
<protein>
    <submittedName>
        <fullName evidence="11">ABC transporter ATP-binding protein</fullName>
    </submittedName>
</protein>
<dbReference type="PANTHER" id="PTHR24221">
    <property type="entry name" value="ATP-BINDING CASSETTE SUB-FAMILY B"/>
    <property type="match status" value="1"/>
</dbReference>
<evidence type="ECO:0000259" key="10">
    <source>
        <dbReference type="PROSITE" id="PS50929"/>
    </source>
</evidence>
<dbReference type="RefSeq" id="WP_284339112.1">
    <property type="nucleotide sequence ID" value="NZ_BSNS01000004.1"/>
</dbReference>
<evidence type="ECO:0000313" key="11">
    <source>
        <dbReference type="EMBL" id="GLQ53667.1"/>
    </source>
</evidence>
<sequence>MSFLRRAISAFLVDASSPLFPLAKRYAWSIPVVTLFGFLASGLEGLGIGLLVPLLSVGLPGSGPAETSGGLGFLMRLPLLLDENMRLPAIAAAILSLALLKAGVQGASAVFIAWLDGKLSHEIRAALAHRLLTVGYPFYHENNPARLLAILGTDSWRASDTIRLFFGMIAAIGAVTVFSILLLLVSWQLFLVVAIGSTIIRVLHGSTSGRLKKGSWRFVGANQVLENRMIRVSNEVVRSVRIFGQEGREQRLFDEASEEVRRSSVVVARLSAIFSSLLEVSLAFLFLAALLAAIALEMSVPLLIAFLALLYRMQPHASAIGRARLEIASLWASVEEVEWLLDPAGKPEAPKGALGFGKLEKGIRFSGVSFRFANRESAAPAINDADFEIRPNVATALLGRSGAGKSTIVNLLCRLIEPTQGRILVDGVDLSQIDPVQWRAGLAIAGQDIGLVDGTVAENIAYGAPDATMADIVEAARRADAHDFISALPQSYECLVGNRGLGLSGGQRQRIGIARALVRRPRLLILDEATNAVDAVSEAAIMSLLDEPMTIILISHRESLLALCEDAIVLEQGRVVEWGPLRTLRDKPAVRGALEKQVLEPAT</sequence>
<dbReference type="InterPro" id="IPR003593">
    <property type="entry name" value="AAA+_ATPase"/>
</dbReference>
<evidence type="ECO:0000256" key="4">
    <source>
        <dbReference type="ARBA" id="ARBA00022741"/>
    </source>
</evidence>
<feature type="domain" description="ABC transporter" evidence="9">
    <location>
        <begin position="363"/>
        <end position="597"/>
    </location>
</feature>
<dbReference type="Gene3D" id="3.40.50.300">
    <property type="entry name" value="P-loop containing nucleotide triphosphate hydrolases"/>
    <property type="match status" value="1"/>
</dbReference>
<feature type="transmembrane region" description="Helical" evidence="8">
    <location>
        <begin position="164"/>
        <end position="183"/>
    </location>
</feature>
<dbReference type="SUPFAM" id="SSF52540">
    <property type="entry name" value="P-loop containing nucleoside triphosphate hydrolases"/>
    <property type="match status" value="1"/>
</dbReference>
<name>A0ABQ5W0Z9_9HYPH</name>
<evidence type="ECO:0000259" key="9">
    <source>
        <dbReference type="PROSITE" id="PS50893"/>
    </source>
</evidence>
<evidence type="ECO:0000256" key="7">
    <source>
        <dbReference type="ARBA" id="ARBA00023136"/>
    </source>
</evidence>
<keyword evidence="6 8" id="KW-1133">Transmembrane helix</keyword>
<gene>
    <name evidence="11" type="ORF">GCM10010862_09260</name>
</gene>
<keyword evidence="7 8" id="KW-0472">Membrane</keyword>
<evidence type="ECO:0000256" key="6">
    <source>
        <dbReference type="ARBA" id="ARBA00022989"/>
    </source>
</evidence>
<comment type="subcellular location">
    <subcellularLocation>
        <location evidence="1">Cell membrane</location>
        <topology evidence="1">Multi-pass membrane protein</topology>
    </subcellularLocation>
</comment>
<dbReference type="Proteomes" id="UP001156691">
    <property type="component" value="Unassembled WGS sequence"/>
</dbReference>
<dbReference type="InterPro" id="IPR036640">
    <property type="entry name" value="ABC1_TM_sf"/>
</dbReference>
<dbReference type="PROSITE" id="PS50929">
    <property type="entry name" value="ABC_TM1F"/>
    <property type="match status" value="1"/>
</dbReference>
<dbReference type="PROSITE" id="PS00211">
    <property type="entry name" value="ABC_TRANSPORTER_1"/>
    <property type="match status" value="1"/>
</dbReference>
<comment type="similarity">
    <text evidence="2">Belongs to the ABC transporter superfamily.</text>
</comment>
<comment type="caution">
    <text evidence="11">The sequence shown here is derived from an EMBL/GenBank/DDBJ whole genome shotgun (WGS) entry which is preliminary data.</text>
</comment>
<dbReference type="Pfam" id="PF00664">
    <property type="entry name" value="ABC_membrane"/>
    <property type="match status" value="1"/>
</dbReference>
<keyword evidence="5 11" id="KW-0067">ATP-binding</keyword>
<keyword evidence="4" id="KW-0547">Nucleotide-binding</keyword>
<evidence type="ECO:0000256" key="1">
    <source>
        <dbReference type="ARBA" id="ARBA00004651"/>
    </source>
</evidence>
<feature type="transmembrane region" description="Helical" evidence="8">
    <location>
        <begin position="292"/>
        <end position="311"/>
    </location>
</feature>
<feature type="domain" description="ABC transmembrane type-1" evidence="10">
    <location>
        <begin position="32"/>
        <end position="329"/>
    </location>
</feature>
<evidence type="ECO:0000256" key="2">
    <source>
        <dbReference type="ARBA" id="ARBA00005417"/>
    </source>
</evidence>
<feature type="transmembrane region" description="Helical" evidence="8">
    <location>
        <begin position="189"/>
        <end position="207"/>
    </location>
</feature>
<dbReference type="InterPro" id="IPR039421">
    <property type="entry name" value="Type_1_exporter"/>
</dbReference>
<organism evidence="11 12">
    <name type="scientific">Devosia nitrariae</name>
    <dbReference type="NCBI Taxonomy" id="2071872"/>
    <lineage>
        <taxon>Bacteria</taxon>
        <taxon>Pseudomonadati</taxon>
        <taxon>Pseudomonadota</taxon>
        <taxon>Alphaproteobacteria</taxon>
        <taxon>Hyphomicrobiales</taxon>
        <taxon>Devosiaceae</taxon>
        <taxon>Devosia</taxon>
    </lineage>
</organism>
<dbReference type="GO" id="GO:0005524">
    <property type="term" value="F:ATP binding"/>
    <property type="evidence" value="ECO:0007669"/>
    <property type="project" value="UniProtKB-KW"/>
</dbReference>
<dbReference type="Gene3D" id="1.20.1560.10">
    <property type="entry name" value="ABC transporter type 1, transmembrane domain"/>
    <property type="match status" value="1"/>
</dbReference>
<reference evidence="12" key="1">
    <citation type="journal article" date="2019" name="Int. J. Syst. Evol. Microbiol.">
        <title>The Global Catalogue of Microorganisms (GCM) 10K type strain sequencing project: providing services to taxonomists for standard genome sequencing and annotation.</title>
        <authorList>
            <consortium name="The Broad Institute Genomics Platform"/>
            <consortium name="The Broad Institute Genome Sequencing Center for Infectious Disease"/>
            <person name="Wu L."/>
            <person name="Ma J."/>
        </authorList>
    </citation>
    <scope>NUCLEOTIDE SEQUENCE [LARGE SCALE GENOMIC DNA]</scope>
    <source>
        <strain evidence="12">NBRC 112416</strain>
    </source>
</reference>
<evidence type="ECO:0000313" key="12">
    <source>
        <dbReference type="Proteomes" id="UP001156691"/>
    </source>
</evidence>
<dbReference type="SMART" id="SM00382">
    <property type="entry name" value="AAA"/>
    <property type="match status" value="1"/>
</dbReference>
<dbReference type="PROSITE" id="PS50893">
    <property type="entry name" value="ABC_TRANSPORTER_2"/>
    <property type="match status" value="1"/>
</dbReference>
<dbReference type="PANTHER" id="PTHR24221:SF646">
    <property type="entry name" value="HAEMOLYSIN SECRETION ATP-BINDING PROTEIN"/>
    <property type="match status" value="1"/>
</dbReference>
<accession>A0ABQ5W0Z9</accession>
<dbReference type="Pfam" id="PF00005">
    <property type="entry name" value="ABC_tran"/>
    <property type="match status" value="1"/>
</dbReference>
<dbReference type="InterPro" id="IPR017871">
    <property type="entry name" value="ABC_transporter-like_CS"/>
</dbReference>
<keyword evidence="3 8" id="KW-0812">Transmembrane</keyword>
<dbReference type="InterPro" id="IPR003439">
    <property type="entry name" value="ABC_transporter-like_ATP-bd"/>
</dbReference>
<evidence type="ECO:0000256" key="8">
    <source>
        <dbReference type="SAM" id="Phobius"/>
    </source>
</evidence>
<dbReference type="InterPro" id="IPR027417">
    <property type="entry name" value="P-loop_NTPase"/>
</dbReference>
<dbReference type="InterPro" id="IPR011527">
    <property type="entry name" value="ABC1_TM_dom"/>
</dbReference>
<feature type="transmembrane region" description="Helical" evidence="8">
    <location>
        <begin position="89"/>
        <end position="115"/>
    </location>
</feature>
<dbReference type="EMBL" id="BSNS01000004">
    <property type="protein sequence ID" value="GLQ53667.1"/>
    <property type="molecule type" value="Genomic_DNA"/>
</dbReference>